<evidence type="ECO:0000256" key="5">
    <source>
        <dbReference type="ARBA" id="ARBA00023033"/>
    </source>
</evidence>
<dbReference type="AlphaFoldDB" id="A0A0D9NM50"/>
<dbReference type="InterPro" id="IPR050493">
    <property type="entry name" value="FAD-dep_Monooxygenase_BioMet"/>
</dbReference>
<evidence type="ECO:0000313" key="8">
    <source>
        <dbReference type="Proteomes" id="UP000054544"/>
    </source>
</evidence>
<keyword evidence="5" id="KW-0503">Monooxygenase</keyword>
<dbReference type="PANTHER" id="PTHR13789">
    <property type="entry name" value="MONOOXYGENASE"/>
    <property type="match status" value="1"/>
</dbReference>
<protein>
    <recommendedName>
        <fullName evidence="6">FAD-binding domain-containing protein</fullName>
    </recommendedName>
</protein>
<sequence>MPLDIAIIGAGIAGLTAAVSLRRSGHRVQIYEASAFSGEIGAALNLTPNGVQVLQHLGFDFKRAKAVQMVNWDTVSGIDLGRIACQDLHAAADKFGAPFFAVHRVDLHSELMRLANVSEARGPATGQQADGILLQLASPVTRVDAEEGRIEFADGTVRHADLVVGADGLRSVVRDAVARGAGLAEPIGLVATGQSAFRFLVATEDLQATASGRKLLAWKTPGACLLADTELVDKERHIMWYPCRDGAVQNFVGIHPSLDTSEADAAPDVQAQMLRQFGHFDADVVQILRDAKDTKCWPLFSMKPLSSWTFGKAVLIGDAAHPMLPFGGQGSNQAIEDGGVLGRVLAGVQDATGLPQRLELFDKLRVRRASRIQILSSVRANNEHLVQDQIAQYMEPGVPLPNSFLGRLVHDARFDALAHCEEALRELENAKTVH</sequence>
<dbReference type="Proteomes" id="UP000054544">
    <property type="component" value="Unassembled WGS sequence"/>
</dbReference>
<dbReference type="OrthoDB" id="9993796at2759"/>
<dbReference type="PRINTS" id="PR00420">
    <property type="entry name" value="RNGMNOXGNASE"/>
</dbReference>
<keyword evidence="4" id="KW-0560">Oxidoreductase</keyword>
<proteinExistence type="inferred from homology"/>
<organism evidence="7 8">
    <name type="scientific">Metarhizium anisopliae BRIP 53293</name>
    <dbReference type="NCBI Taxonomy" id="1291518"/>
    <lineage>
        <taxon>Eukaryota</taxon>
        <taxon>Fungi</taxon>
        <taxon>Dikarya</taxon>
        <taxon>Ascomycota</taxon>
        <taxon>Pezizomycotina</taxon>
        <taxon>Sordariomycetes</taxon>
        <taxon>Hypocreomycetidae</taxon>
        <taxon>Hypocreales</taxon>
        <taxon>Clavicipitaceae</taxon>
        <taxon>Metarhizium</taxon>
    </lineage>
</organism>
<comment type="similarity">
    <text evidence="1">Belongs to the paxM FAD-dependent monooxygenase family.</text>
</comment>
<evidence type="ECO:0000256" key="3">
    <source>
        <dbReference type="ARBA" id="ARBA00022827"/>
    </source>
</evidence>
<evidence type="ECO:0000256" key="2">
    <source>
        <dbReference type="ARBA" id="ARBA00022630"/>
    </source>
</evidence>
<evidence type="ECO:0000313" key="7">
    <source>
        <dbReference type="EMBL" id="KJK74843.1"/>
    </source>
</evidence>
<dbReference type="PANTHER" id="PTHR13789:SF314">
    <property type="entry name" value="FAD-BINDING DOMAIN-CONTAINING PROTEIN"/>
    <property type="match status" value="1"/>
</dbReference>
<dbReference type="SUPFAM" id="SSF51905">
    <property type="entry name" value="FAD/NAD(P)-binding domain"/>
    <property type="match status" value="1"/>
</dbReference>
<keyword evidence="2" id="KW-0285">Flavoprotein</keyword>
<dbReference type="InterPro" id="IPR036188">
    <property type="entry name" value="FAD/NAD-bd_sf"/>
</dbReference>
<reference evidence="8" key="1">
    <citation type="journal article" date="2014" name="BMC Genomics">
        <title>The genome sequence of the biocontrol fungus Metarhizium anisopliae and comparative genomics of Metarhizium species.</title>
        <authorList>
            <person name="Pattemore J.A."/>
            <person name="Hane J.K."/>
            <person name="Williams A.H."/>
            <person name="Wilson B.A."/>
            <person name="Stodart B.J."/>
            <person name="Ash G.J."/>
        </authorList>
    </citation>
    <scope>NUCLEOTIDE SEQUENCE [LARGE SCALE GENOMIC DNA]</scope>
    <source>
        <strain evidence="8">BRIP 53293</strain>
    </source>
</reference>
<dbReference type="InterPro" id="IPR002938">
    <property type="entry name" value="FAD-bd"/>
</dbReference>
<feature type="domain" description="FAD-binding" evidence="6">
    <location>
        <begin position="4"/>
        <end position="371"/>
    </location>
</feature>
<accession>A0A0D9NM50</accession>
<dbReference type="GO" id="GO:0071949">
    <property type="term" value="F:FAD binding"/>
    <property type="evidence" value="ECO:0007669"/>
    <property type="project" value="InterPro"/>
</dbReference>
<name>A0A0D9NM50_METAN</name>
<dbReference type="Pfam" id="PF01494">
    <property type="entry name" value="FAD_binding_3"/>
    <property type="match status" value="1"/>
</dbReference>
<dbReference type="GO" id="GO:0004497">
    <property type="term" value="F:monooxygenase activity"/>
    <property type="evidence" value="ECO:0007669"/>
    <property type="project" value="UniProtKB-KW"/>
</dbReference>
<dbReference type="SUPFAM" id="SSF54373">
    <property type="entry name" value="FAD-linked reductases, C-terminal domain"/>
    <property type="match status" value="1"/>
</dbReference>
<dbReference type="STRING" id="1291518.A0A0D9NM50"/>
<dbReference type="EMBL" id="KE384754">
    <property type="protein sequence ID" value="KJK74843.1"/>
    <property type="molecule type" value="Genomic_DNA"/>
</dbReference>
<dbReference type="Gene3D" id="3.50.50.60">
    <property type="entry name" value="FAD/NAD(P)-binding domain"/>
    <property type="match status" value="1"/>
</dbReference>
<evidence type="ECO:0000259" key="6">
    <source>
        <dbReference type="Pfam" id="PF01494"/>
    </source>
</evidence>
<gene>
    <name evidence="7" type="ORF">H634G_09887</name>
</gene>
<evidence type="ECO:0000256" key="4">
    <source>
        <dbReference type="ARBA" id="ARBA00023002"/>
    </source>
</evidence>
<keyword evidence="3" id="KW-0274">FAD</keyword>
<evidence type="ECO:0000256" key="1">
    <source>
        <dbReference type="ARBA" id="ARBA00007992"/>
    </source>
</evidence>
<keyword evidence="8" id="KW-1185">Reference proteome</keyword>